<sequence length="458" mass="50025">MSESRHPTRRDVLTAAAGAVGGQLVGGRPPSLLAATTPDQAKRPETDSSGSFLLESPRMPEPTVVLPTDALPPPQGQPKRLAAITTAYFKYSHADDIITKFIEGYAIAGRTHQPHCQVVSLAIEQFPPSDIGRGMAARYGIPLFETPAEALGLGGDSLDVDGVILIGEHGDYPTNAKGQHLYPRRRLFEEIVKVFRRSGRSVPVYNDKHFSYSWENARWMYEQSRTLGFPMMAGSSVPVAWRRPALAFRQGITLDSGLAFGFAGLEVYGFHTLELLQSFVERRGQGAIGVKAVQCLQGEAAWDAAREGRWPADLVHEAIRHLPKHKAIGTDPEALSKADPNAVVLLVEYRDGFQAAAYLSRGLADEFAFAARVRGTAEPVGTWSILNKPQRDHFSFLCNHIEVMFRTGQPSYPVERTYLVTGILAALIDSQAAGGTRLETPHLTDLSYTPAPELTDPS</sequence>
<dbReference type="PROSITE" id="PS51318">
    <property type="entry name" value="TAT"/>
    <property type="match status" value="1"/>
</dbReference>
<reference evidence="2" key="1">
    <citation type="submission" date="2024-05" db="EMBL/GenBank/DDBJ databases">
        <title>Planctomycetes of the genus Singulisphaera possess chitinolytic capabilities.</title>
        <authorList>
            <person name="Ivanova A."/>
        </authorList>
    </citation>
    <scope>NUCLEOTIDE SEQUENCE</scope>
    <source>
        <strain evidence="2">Ch08T</strain>
    </source>
</reference>
<name>A0AAU7CA21_9BACT</name>
<evidence type="ECO:0000256" key="1">
    <source>
        <dbReference type="SAM" id="MobiDB-lite"/>
    </source>
</evidence>
<organism evidence="2">
    <name type="scientific">Singulisphaera sp. Ch08</name>
    <dbReference type="NCBI Taxonomy" id="3120278"/>
    <lineage>
        <taxon>Bacteria</taxon>
        <taxon>Pseudomonadati</taxon>
        <taxon>Planctomycetota</taxon>
        <taxon>Planctomycetia</taxon>
        <taxon>Isosphaerales</taxon>
        <taxon>Isosphaeraceae</taxon>
        <taxon>Singulisphaera</taxon>
    </lineage>
</organism>
<proteinExistence type="predicted"/>
<accession>A0AAU7CA21</accession>
<feature type="region of interest" description="Disordered" evidence="1">
    <location>
        <begin position="1"/>
        <end position="59"/>
    </location>
</feature>
<dbReference type="AlphaFoldDB" id="A0AAU7CA21"/>
<gene>
    <name evidence="2" type="ORF">V5E97_27005</name>
</gene>
<dbReference type="InterPro" id="IPR006311">
    <property type="entry name" value="TAT_signal"/>
</dbReference>
<dbReference type="EMBL" id="CP155447">
    <property type="protein sequence ID" value="XBH01965.1"/>
    <property type="molecule type" value="Genomic_DNA"/>
</dbReference>
<evidence type="ECO:0000313" key="2">
    <source>
        <dbReference type="EMBL" id="XBH01965.1"/>
    </source>
</evidence>
<feature type="compositionally biased region" description="Basic and acidic residues" evidence="1">
    <location>
        <begin position="1"/>
        <end position="12"/>
    </location>
</feature>
<dbReference type="RefSeq" id="WP_406694707.1">
    <property type="nucleotide sequence ID" value="NZ_CP155447.1"/>
</dbReference>
<protein>
    <submittedName>
        <fullName evidence="2">Uncharacterized protein</fullName>
    </submittedName>
</protein>